<dbReference type="EMBL" id="BAAAQQ010000013">
    <property type="protein sequence ID" value="GAA2132704.1"/>
    <property type="molecule type" value="Genomic_DNA"/>
</dbReference>
<feature type="transmembrane region" description="Helical" evidence="6">
    <location>
        <begin position="92"/>
        <end position="118"/>
    </location>
</feature>
<accession>A0ABN2YUK9</accession>
<comment type="caution">
    <text evidence="7">The sequence shown here is derived from an EMBL/GenBank/DDBJ whole genome shotgun (WGS) entry which is preliminary data.</text>
</comment>
<feature type="transmembrane region" description="Helical" evidence="6">
    <location>
        <begin position="165"/>
        <end position="183"/>
    </location>
</feature>
<evidence type="ECO:0000313" key="8">
    <source>
        <dbReference type="Proteomes" id="UP001500575"/>
    </source>
</evidence>
<keyword evidence="3 6" id="KW-1133">Transmembrane helix</keyword>
<dbReference type="Pfam" id="PF07681">
    <property type="entry name" value="DoxX"/>
    <property type="match status" value="1"/>
</dbReference>
<dbReference type="Proteomes" id="UP001500575">
    <property type="component" value="Unassembled WGS sequence"/>
</dbReference>
<dbReference type="InterPro" id="IPR032808">
    <property type="entry name" value="DoxX"/>
</dbReference>
<keyword evidence="2 6" id="KW-0812">Transmembrane</keyword>
<evidence type="ECO:0000256" key="4">
    <source>
        <dbReference type="ARBA" id="ARBA00023136"/>
    </source>
</evidence>
<dbReference type="RefSeq" id="WP_344305357.1">
    <property type="nucleotide sequence ID" value="NZ_BAAAQQ010000013.1"/>
</dbReference>
<comment type="subcellular location">
    <subcellularLocation>
        <location evidence="1">Membrane</location>
        <topology evidence="1">Multi-pass membrane protein</topology>
    </subcellularLocation>
</comment>
<evidence type="ECO:0008006" key="9">
    <source>
        <dbReference type="Google" id="ProtNLM"/>
    </source>
</evidence>
<evidence type="ECO:0000256" key="5">
    <source>
        <dbReference type="SAM" id="MobiDB-lite"/>
    </source>
</evidence>
<reference evidence="7 8" key="1">
    <citation type="journal article" date="2019" name="Int. J. Syst. Evol. Microbiol.">
        <title>The Global Catalogue of Microorganisms (GCM) 10K type strain sequencing project: providing services to taxonomists for standard genome sequencing and annotation.</title>
        <authorList>
            <consortium name="The Broad Institute Genomics Platform"/>
            <consortium name="The Broad Institute Genome Sequencing Center for Infectious Disease"/>
            <person name="Wu L."/>
            <person name="Ma J."/>
        </authorList>
    </citation>
    <scope>NUCLEOTIDE SEQUENCE [LARGE SCALE GENOMIC DNA]</scope>
    <source>
        <strain evidence="7 8">JCM 16021</strain>
    </source>
</reference>
<keyword evidence="8" id="KW-1185">Reference proteome</keyword>
<organism evidence="7 8">
    <name type="scientific">Nocardioides bigeumensis</name>
    <dbReference type="NCBI Taxonomy" id="433657"/>
    <lineage>
        <taxon>Bacteria</taxon>
        <taxon>Bacillati</taxon>
        <taxon>Actinomycetota</taxon>
        <taxon>Actinomycetes</taxon>
        <taxon>Propionibacteriales</taxon>
        <taxon>Nocardioidaceae</taxon>
        <taxon>Nocardioides</taxon>
    </lineage>
</organism>
<feature type="transmembrane region" description="Helical" evidence="6">
    <location>
        <begin position="125"/>
        <end position="145"/>
    </location>
</feature>
<sequence>MSTQYATRPAKTAEPVSQKPVSQKPVSQKPVSQKPVHPVEQTVEILAGKLTAYSIPVLRISLGLVFLVFGAFKLVPGFSPAEDLAIATVEKLTFGMVSGDFALLLTAVMEVTIGLTLVSGRFLKTGLVVLATAMGGIMAPLVLFPGELYLDNGVTLTAQYVFKDIVLIAAGLVVGAHALGARLHRDA</sequence>
<evidence type="ECO:0000256" key="1">
    <source>
        <dbReference type="ARBA" id="ARBA00004141"/>
    </source>
</evidence>
<feature type="region of interest" description="Disordered" evidence="5">
    <location>
        <begin position="1"/>
        <end position="35"/>
    </location>
</feature>
<proteinExistence type="predicted"/>
<evidence type="ECO:0000256" key="3">
    <source>
        <dbReference type="ARBA" id="ARBA00022989"/>
    </source>
</evidence>
<gene>
    <name evidence="7" type="ORF">GCM10009843_37560</name>
</gene>
<evidence type="ECO:0000256" key="2">
    <source>
        <dbReference type="ARBA" id="ARBA00022692"/>
    </source>
</evidence>
<name>A0ABN2YUK9_9ACTN</name>
<protein>
    <recommendedName>
        <fullName evidence="9">DoxX family protein</fullName>
    </recommendedName>
</protein>
<feature type="transmembrane region" description="Helical" evidence="6">
    <location>
        <begin position="50"/>
        <end position="72"/>
    </location>
</feature>
<keyword evidence="4 6" id="KW-0472">Membrane</keyword>
<evidence type="ECO:0000313" key="7">
    <source>
        <dbReference type="EMBL" id="GAA2132704.1"/>
    </source>
</evidence>
<evidence type="ECO:0000256" key="6">
    <source>
        <dbReference type="SAM" id="Phobius"/>
    </source>
</evidence>
<feature type="compositionally biased region" description="Polar residues" evidence="5">
    <location>
        <begin position="19"/>
        <end position="31"/>
    </location>
</feature>